<evidence type="ECO:0000313" key="2">
    <source>
        <dbReference type="EMBL" id="CAB0008777.1"/>
    </source>
</evidence>
<protein>
    <submittedName>
        <fullName evidence="2">Uncharacterized protein</fullName>
    </submittedName>
</protein>
<feature type="non-terminal residue" evidence="2">
    <location>
        <position position="55"/>
    </location>
</feature>
<evidence type="ECO:0000313" key="3">
    <source>
        <dbReference type="Proteomes" id="UP000479000"/>
    </source>
</evidence>
<name>A0A6H5GZG2_9HEMI</name>
<feature type="region of interest" description="Disordered" evidence="1">
    <location>
        <begin position="27"/>
        <end position="55"/>
    </location>
</feature>
<sequence>MEVLCVICAPLVFNSRPNSINFQIAARDYGQRPPSRSPPRPDFGQCGPPRTTPPP</sequence>
<reference evidence="2 3" key="1">
    <citation type="submission" date="2020-02" db="EMBL/GenBank/DDBJ databases">
        <authorList>
            <person name="Ferguson B K."/>
        </authorList>
    </citation>
    <scope>NUCLEOTIDE SEQUENCE [LARGE SCALE GENOMIC DNA]</scope>
</reference>
<dbReference type="AlphaFoldDB" id="A0A6H5GZG2"/>
<organism evidence="2 3">
    <name type="scientific">Nesidiocoris tenuis</name>
    <dbReference type="NCBI Taxonomy" id="355587"/>
    <lineage>
        <taxon>Eukaryota</taxon>
        <taxon>Metazoa</taxon>
        <taxon>Ecdysozoa</taxon>
        <taxon>Arthropoda</taxon>
        <taxon>Hexapoda</taxon>
        <taxon>Insecta</taxon>
        <taxon>Pterygota</taxon>
        <taxon>Neoptera</taxon>
        <taxon>Paraneoptera</taxon>
        <taxon>Hemiptera</taxon>
        <taxon>Heteroptera</taxon>
        <taxon>Panheteroptera</taxon>
        <taxon>Cimicomorpha</taxon>
        <taxon>Miridae</taxon>
        <taxon>Dicyphina</taxon>
        <taxon>Nesidiocoris</taxon>
    </lineage>
</organism>
<dbReference type="Proteomes" id="UP000479000">
    <property type="component" value="Unassembled WGS sequence"/>
</dbReference>
<dbReference type="EMBL" id="CADCXU010020883">
    <property type="protein sequence ID" value="CAB0008777.1"/>
    <property type="molecule type" value="Genomic_DNA"/>
</dbReference>
<evidence type="ECO:0000256" key="1">
    <source>
        <dbReference type="SAM" id="MobiDB-lite"/>
    </source>
</evidence>
<keyword evidence="3" id="KW-1185">Reference proteome</keyword>
<gene>
    <name evidence="2" type="ORF">NTEN_LOCUS13997</name>
</gene>
<proteinExistence type="predicted"/>
<accession>A0A6H5GZG2</accession>